<organism evidence="2 3">
    <name type="scientific">Chromobacterium subtsugae</name>
    <dbReference type="NCBI Taxonomy" id="251747"/>
    <lineage>
        <taxon>Bacteria</taxon>
        <taxon>Pseudomonadati</taxon>
        <taxon>Pseudomonadota</taxon>
        <taxon>Betaproteobacteria</taxon>
        <taxon>Neisseriales</taxon>
        <taxon>Chromobacteriaceae</taxon>
        <taxon>Chromobacterium</taxon>
    </lineage>
</organism>
<dbReference type="Proteomes" id="UP000711178">
    <property type="component" value="Unassembled WGS sequence"/>
</dbReference>
<sequence>MNRLLSDSLHWQPALNRPDLVEAEADIDQCIRIILTTPKGSDPHRPDFGSDIHLYIDHPVTQAVPHVVREAVEAIRQWEPRCQLVKVAPLIDGARIILRVTWRIAAGVRETEVRL</sequence>
<dbReference type="Gene3D" id="3.10.450.40">
    <property type="match status" value="1"/>
</dbReference>
<comment type="caution">
    <text evidence="2">The sequence shown here is derived from an EMBL/GenBank/DDBJ whole genome shotgun (WGS) entry which is preliminary data.</text>
</comment>
<protein>
    <submittedName>
        <fullName evidence="2">GPW/gp25 family protein</fullName>
    </submittedName>
</protein>
<evidence type="ECO:0000259" key="1">
    <source>
        <dbReference type="Pfam" id="PF04965"/>
    </source>
</evidence>
<name>A0ABS7FET2_9NEIS</name>
<evidence type="ECO:0000313" key="2">
    <source>
        <dbReference type="EMBL" id="MBW8288584.1"/>
    </source>
</evidence>
<proteinExistence type="predicted"/>
<dbReference type="EMBL" id="JAHDTB010000011">
    <property type="protein sequence ID" value="MBW8288584.1"/>
    <property type="molecule type" value="Genomic_DNA"/>
</dbReference>
<keyword evidence="3" id="KW-1185">Reference proteome</keyword>
<reference evidence="2 3" key="1">
    <citation type="submission" date="2021-05" db="EMBL/GenBank/DDBJ databases">
        <title>Draft Whole Genome Sequencing Of Biosensor Chromobacterium violaceum Strain CV026 Reveals A Regulatory RNA In Chromobacterium violaceum Phenotype Regulatory Network.</title>
        <authorList>
            <person name="Hong K.W."/>
            <person name="Chan K.G."/>
            <person name="Chang C.-Y."/>
        </authorList>
    </citation>
    <scope>NUCLEOTIDE SEQUENCE [LARGE SCALE GENOMIC DNA]</scope>
    <source>
        <strain evidence="2 3">ATCC 31532</strain>
    </source>
</reference>
<evidence type="ECO:0000313" key="3">
    <source>
        <dbReference type="Proteomes" id="UP000711178"/>
    </source>
</evidence>
<dbReference type="Pfam" id="PF04965">
    <property type="entry name" value="GPW_gp25"/>
    <property type="match status" value="1"/>
</dbReference>
<feature type="domain" description="IraD/Gp25-like" evidence="1">
    <location>
        <begin position="22"/>
        <end position="89"/>
    </location>
</feature>
<dbReference type="SUPFAM" id="SSF160719">
    <property type="entry name" value="gpW/gp25-like"/>
    <property type="match status" value="1"/>
</dbReference>
<gene>
    <name evidence="2" type="ORF">KIF53_13195</name>
</gene>
<dbReference type="InterPro" id="IPR007048">
    <property type="entry name" value="IraD/Gp25-like"/>
</dbReference>
<accession>A0ABS7FET2</accession>